<keyword evidence="3" id="KW-1185">Reference proteome</keyword>
<feature type="region of interest" description="Disordered" evidence="1">
    <location>
        <begin position="257"/>
        <end position="296"/>
    </location>
</feature>
<accession>W7XJC2</accession>
<dbReference type="EMBL" id="GG662767">
    <property type="protein sequence ID" value="EWS75396.1"/>
    <property type="molecule type" value="Genomic_DNA"/>
</dbReference>
<proteinExistence type="predicted"/>
<name>W7XJC2_TETTS</name>
<dbReference type="RefSeq" id="XP_012652070.1">
    <property type="nucleotide sequence ID" value="XM_012796616.1"/>
</dbReference>
<dbReference type="Proteomes" id="UP000009168">
    <property type="component" value="Unassembled WGS sequence"/>
</dbReference>
<protein>
    <submittedName>
        <fullName evidence="2">Insulysin, insulin-degrading enzyme, putative</fullName>
    </submittedName>
</protein>
<feature type="compositionally biased region" description="Basic and acidic residues" evidence="1">
    <location>
        <begin position="271"/>
        <end position="283"/>
    </location>
</feature>
<feature type="compositionally biased region" description="Acidic residues" evidence="1">
    <location>
        <begin position="260"/>
        <end position="270"/>
    </location>
</feature>
<organism evidence="2 3">
    <name type="scientific">Tetrahymena thermophila (strain SB210)</name>
    <dbReference type="NCBI Taxonomy" id="312017"/>
    <lineage>
        <taxon>Eukaryota</taxon>
        <taxon>Sar</taxon>
        <taxon>Alveolata</taxon>
        <taxon>Ciliophora</taxon>
        <taxon>Intramacronucleata</taxon>
        <taxon>Oligohymenophorea</taxon>
        <taxon>Hymenostomatida</taxon>
        <taxon>Tetrahymenina</taxon>
        <taxon>Tetrahymenidae</taxon>
        <taxon>Tetrahymena</taxon>
    </lineage>
</organism>
<feature type="compositionally biased region" description="Acidic residues" evidence="1">
    <location>
        <begin position="284"/>
        <end position="296"/>
    </location>
</feature>
<evidence type="ECO:0000313" key="3">
    <source>
        <dbReference type="Proteomes" id="UP000009168"/>
    </source>
</evidence>
<dbReference type="AlphaFoldDB" id="W7XJC2"/>
<gene>
    <name evidence="2" type="ORF">TTHERM_000101299</name>
</gene>
<dbReference type="KEGG" id="tet:TTHERM_000101299"/>
<reference evidence="3" key="1">
    <citation type="journal article" date="2006" name="PLoS Biol.">
        <title>Macronuclear genome sequence of the ciliate Tetrahymena thermophila, a model eukaryote.</title>
        <authorList>
            <person name="Eisen J.A."/>
            <person name="Coyne R.S."/>
            <person name="Wu M."/>
            <person name="Wu D."/>
            <person name="Thiagarajan M."/>
            <person name="Wortman J.R."/>
            <person name="Badger J.H."/>
            <person name="Ren Q."/>
            <person name="Amedeo P."/>
            <person name="Jones K.M."/>
            <person name="Tallon L.J."/>
            <person name="Delcher A.L."/>
            <person name="Salzberg S.L."/>
            <person name="Silva J.C."/>
            <person name="Haas B.J."/>
            <person name="Majoros W.H."/>
            <person name="Farzad M."/>
            <person name="Carlton J.M."/>
            <person name="Smith R.K. Jr."/>
            <person name="Garg J."/>
            <person name="Pearlman R.E."/>
            <person name="Karrer K.M."/>
            <person name="Sun L."/>
            <person name="Manning G."/>
            <person name="Elde N.C."/>
            <person name="Turkewitz A.P."/>
            <person name="Asai D.J."/>
            <person name="Wilkes D.E."/>
            <person name="Wang Y."/>
            <person name="Cai H."/>
            <person name="Collins K."/>
            <person name="Stewart B.A."/>
            <person name="Lee S.R."/>
            <person name="Wilamowska K."/>
            <person name="Weinberg Z."/>
            <person name="Ruzzo W.L."/>
            <person name="Wloga D."/>
            <person name="Gaertig J."/>
            <person name="Frankel J."/>
            <person name="Tsao C.-C."/>
            <person name="Gorovsky M.A."/>
            <person name="Keeling P.J."/>
            <person name="Waller R.F."/>
            <person name="Patron N.J."/>
            <person name="Cherry J.M."/>
            <person name="Stover N.A."/>
            <person name="Krieger C.J."/>
            <person name="del Toro C."/>
            <person name="Ryder H.F."/>
            <person name="Williamson S.C."/>
            <person name="Barbeau R.A."/>
            <person name="Hamilton E.P."/>
            <person name="Orias E."/>
        </authorList>
    </citation>
    <scope>NUCLEOTIDE SEQUENCE [LARGE SCALE GENOMIC DNA]</scope>
    <source>
        <strain evidence="3">SB210</strain>
    </source>
</reference>
<sequence length="296" mass="35237">MDQQLKIYCKKHKKYQARYFNVSEEAFQELKCEECITEENSSLKDHLSIEIINICDDDQIFPNWPPVNDIKLLKNISSIMIKENETLEELDLQFQQMIADILKIIEEMKKKWYSYLTNKNQQKVEILNSYNEISGKERLKQLINFTQQTMEDQLNDLRFKFNEHIADQLIIGVLNENNLSLPLSSSCQGKAFGKSNLFCGGQVVKGSYFQEIKKDQVIEMRIDIQNKKLQFLDYPNYQNINELQDCHNNLNQNNKHNEIEEINEEEEHEEKDDKQDAEQNYDKEMEEQEQIEEIQF</sequence>
<evidence type="ECO:0000313" key="2">
    <source>
        <dbReference type="EMBL" id="EWS75396.1"/>
    </source>
</evidence>
<dbReference type="GeneID" id="24437286"/>
<evidence type="ECO:0000256" key="1">
    <source>
        <dbReference type="SAM" id="MobiDB-lite"/>
    </source>
</evidence>
<dbReference type="InParanoid" id="W7XJC2"/>